<dbReference type="EMBL" id="HBJA01107208">
    <property type="protein sequence ID" value="CAE0825789.1"/>
    <property type="molecule type" value="Transcribed_RNA"/>
</dbReference>
<evidence type="ECO:0000313" key="1">
    <source>
        <dbReference type="EMBL" id="CAE0825789.1"/>
    </source>
</evidence>
<reference evidence="1" key="1">
    <citation type="submission" date="2021-01" db="EMBL/GenBank/DDBJ databases">
        <authorList>
            <person name="Corre E."/>
            <person name="Pelletier E."/>
            <person name="Niang G."/>
            <person name="Scheremetjew M."/>
            <person name="Finn R."/>
            <person name="Kale V."/>
            <person name="Holt S."/>
            <person name="Cochrane G."/>
            <person name="Meng A."/>
            <person name="Brown T."/>
            <person name="Cohen L."/>
        </authorList>
    </citation>
    <scope>NUCLEOTIDE SEQUENCE</scope>
    <source>
        <strain evidence="1">CCMP1594</strain>
    </source>
</reference>
<gene>
    <name evidence="1" type="ORF">EGYM00163_LOCUS37041</name>
</gene>
<protein>
    <submittedName>
        <fullName evidence="1">Uncharacterized protein</fullName>
    </submittedName>
</protein>
<dbReference type="AlphaFoldDB" id="A0A7S4G5B3"/>
<organism evidence="1">
    <name type="scientific">Eutreptiella gymnastica</name>
    <dbReference type="NCBI Taxonomy" id="73025"/>
    <lineage>
        <taxon>Eukaryota</taxon>
        <taxon>Discoba</taxon>
        <taxon>Euglenozoa</taxon>
        <taxon>Euglenida</taxon>
        <taxon>Spirocuta</taxon>
        <taxon>Euglenophyceae</taxon>
        <taxon>Eutreptiales</taxon>
        <taxon>Eutreptiaceae</taxon>
        <taxon>Eutreptiella</taxon>
    </lineage>
</organism>
<sequence length="124" mass="13841">MICPWLQLGCRVGTTHYQHTCTDFRALHQNLVYMSGNLPSTAKYKELSSQLLYSDRAGSVQKFHLPSLLQSFDEDSQPHQPPDSIAKPAQIHSRDILSKCDEGSVVNRNTKCIILRAKCAAPDA</sequence>
<name>A0A7S4G5B3_9EUGL</name>
<accession>A0A7S4G5B3</accession>
<proteinExistence type="predicted"/>